<dbReference type="AlphaFoldDB" id="A0A6J7ZVA4"/>
<evidence type="ECO:0000313" key="2">
    <source>
        <dbReference type="EMBL" id="CAC5355712.1"/>
    </source>
</evidence>
<accession>A0A6J7ZVA4</accession>
<protein>
    <submittedName>
        <fullName evidence="2">Uncharacterized protein</fullName>
    </submittedName>
</protein>
<name>A0A6J7ZVA4_MYTCO</name>
<feature type="region of interest" description="Disordered" evidence="1">
    <location>
        <begin position="54"/>
        <end position="82"/>
    </location>
</feature>
<evidence type="ECO:0000313" key="3">
    <source>
        <dbReference type="Proteomes" id="UP000507470"/>
    </source>
</evidence>
<reference evidence="2 3" key="1">
    <citation type="submission" date="2020-06" db="EMBL/GenBank/DDBJ databases">
        <authorList>
            <person name="Li R."/>
            <person name="Bekaert M."/>
        </authorList>
    </citation>
    <scope>NUCLEOTIDE SEQUENCE [LARGE SCALE GENOMIC DNA]</scope>
    <source>
        <strain evidence="3">wild</strain>
    </source>
</reference>
<dbReference type="Proteomes" id="UP000507470">
    <property type="component" value="Unassembled WGS sequence"/>
</dbReference>
<organism evidence="2 3">
    <name type="scientific">Mytilus coruscus</name>
    <name type="common">Sea mussel</name>
    <dbReference type="NCBI Taxonomy" id="42192"/>
    <lineage>
        <taxon>Eukaryota</taxon>
        <taxon>Metazoa</taxon>
        <taxon>Spiralia</taxon>
        <taxon>Lophotrochozoa</taxon>
        <taxon>Mollusca</taxon>
        <taxon>Bivalvia</taxon>
        <taxon>Autobranchia</taxon>
        <taxon>Pteriomorphia</taxon>
        <taxon>Mytilida</taxon>
        <taxon>Mytiloidea</taxon>
        <taxon>Mytilidae</taxon>
        <taxon>Mytilinae</taxon>
        <taxon>Mytilus</taxon>
    </lineage>
</organism>
<proteinExistence type="predicted"/>
<keyword evidence="3" id="KW-1185">Reference proteome</keyword>
<evidence type="ECO:0000256" key="1">
    <source>
        <dbReference type="SAM" id="MobiDB-lite"/>
    </source>
</evidence>
<gene>
    <name evidence="2" type="ORF">MCOR_284</name>
</gene>
<sequence>MSDTGIIIPPVNALNNPVSNQAVEVVALHLLNHDYEEIDETAMNDIPDFQNIQLEDSESDSTEGSHSKPSEDAEGYLNPYHSLVHPHGKCEFRTVNPSRKGGSPYSDHNPYDCLNLAKPIGYLTTKSMSHGTIVKTSEKCSKRTTVNRITI</sequence>
<dbReference type="EMBL" id="CACVKT020000081">
    <property type="protein sequence ID" value="CAC5355712.1"/>
    <property type="molecule type" value="Genomic_DNA"/>
</dbReference>